<evidence type="ECO:0000313" key="7">
    <source>
        <dbReference type="Proteomes" id="UP000625780"/>
    </source>
</evidence>
<dbReference type="SUPFAM" id="SSF46689">
    <property type="entry name" value="Homeodomain-like"/>
    <property type="match status" value="1"/>
</dbReference>
<evidence type="ECO:0000313" key="6">
    <source>
        <dbReference type="EMBL" id="GGD43781.1"/>
    </source>
</evidence>
<evidence type="ECO:0000256" key="4">
    <source>
        <dbReference type="SAM" id="Phobius"/>
    </source>
</evidence>
<evidence type="ECO:0000259" key="5">
    <source>
        <dbReference type="PROSITE" id="PS01124"/>
    </source>
</evidence>
<accession>A0ABQ1QV50</accession>
<keyword evidence="2" id="KW-0238">DNA-binding</keyword>
<evidence type="ECO:0000256" key="2">
    <source>
        <dbReference type="ARBA" id="ARBA00023125"/>
    </source>
</evidence>
<dbReference type="InterPro" id="IPR018062">
    <property type="entry name" value="HTH_AraC-typ_CS"/>
</dbReference>
<dbReference type="PROSITE" id="PS01124">
    <property type="entry name" value="HTH_ARAC_FAMILY_2"/>
    <property type="match status" value="1"/>
</dbReference>
<feature type="domain" description="HTH araC/xylS-type" evidence="5">
    <location>
        <begin position="239"/>
        <end position="346"/>
    </location>
</feature>
<reference evidence="7" key="1">
    <citation type="journal article" date="2019" name="Int. J. Syst. Evol. Microbiol.">
        <title>The Global Catalogue of Microorganisms (GCM) 10K type strain sequencing project: providing services to taxonomists for standard genome sequencing and annotation.</title>
        <authorList>
            <consortium name="The Broad Institute Genomics Platform"/>
            <consortium name="The Broad Institute Genome Sequencing Center for Infectious Disease"/>
            <person name="Wu L."/>
            <person name="Ma J."/>
        </authorList>
    </citation>
    <scope>NUCLEOTIDE SEQUENCE [LARGE SCALE GENOMIC DNA]</scope>
    <source>
        <strain evidence="7">CGMCC 1.12606</strain>
    </source>
</reference>
<keyword evidence="4" id="KW-0472">Membrane</keyword>
<gene>
    <name evidence="6" type="ORF">GCM10011361_08420</name>
</gene>
<feature type="transmembrane region" description="Helical" evidence="4">
    <location>
        <begin position="179"/>
        <end position="201"/>
    </location>
</feature>
<dbReference type="Gene3D" id="1.10.10.60">
    <property type="entry name" value="Homeodomain-like"/>
    <property type="match status" value="2"/>
</dbReference>
<keyword evidence="4" id="KW-0812">Transmembrane</keyword>
<dbReference type="PANTHER" id="PTHR43280:SF29">
    <property type="entry name" value="ARAC-FAMILY TRANSCRIPTIONAL REGULATOR"/>
    <property type="match status" value="1"/>
</dbReference>
<feature type="transmembrane region" description="Helical" evidence="4">
    <location>
        <begin position="40"/>
        <end position="61"/>
    </location>
</feature>
<dbReference type="PROSITE" id="PS00041">
    <property type="entry name" value="HTH_ARAC_FAMILY_1"/>
    <property type="match status" value="1"/>
</dbReference>
<comment type="caution">
    <text evidence="6">The sequence shown here is derived from an EMBL/GenBank/DDBJ whole genome shotgun (WGS) entry which is preliminary data.</text>
</comment>
<dbReference type="SMART" id="SM00342">
    <property type="entry name" value="HTH_ARAC"/>
    <property type="match status" value="1"/>
</dbReference>
<dbReference type="Proteomes" id="UP000625780">
    <property type="component" value="Unassembled WGS sequence"/>
</dbReference>
<evidence type="ECO:0000256" key="3">
    <source>
        <dbReference type="ARBA" id="ARBA00023163"/>
    </source>
</evidence>
<feature type="transmembrane region" description="Helical" evidence="4">
    <location>
        <begin position="12"/>
        <end position="34"/>
    </location>
</feature>
<proteinExistence type="predicted"/>
<dbReference type="InterPro" id="IPR018060">
    <property type="entry name" value="HTH_AraC"/>
</dbReference>
<dbReference type="InterPro" id="IPR009057">
    <property type="entry name" value="Homeodomain-like_sf"/>
</dbReference>
<feature type="transmembrane region" description="Helical" evidence="4">
    <location>
        <begin position="149"/>
        <end position="173"/>
    </location>
</feature>
<dbReference type="Pfam" id="PF12833">
    <property type="entry name" value="HTH_18"/>
    <property type="match status" value="1"/>
</dbReference>
<feature type="transmembrane region" description="Helical" evidence="4">
    <location>
        <begin position="105"/>
        <end position="128"/>
    </location>
</feature>
<keyword evidence="4" id="KW-1133">Transmembrane helix</keyword>
<name>A0ABQ1QV50_9FLAO</name>
<keyword evidence="1" id="KW-0805">Transcription regulation</keyword>
<feature type="transmembrane region" description="Helical" evidence="4">
    <location>
        <begin position="73"/>
        <end position="93"/>
    </location>
</feature>
<keyword evidence="7" id="KW-1185">Reference proteome</keyword>
<evidence type="ECO:0000256" key="1">
    <source>
        <dbReference type="ARBA" id="ARBA00023015"/>
    </source>
</evidence>
<sequence length="346" mass="40190">MLILNFRHFRSTYWLGLYLVLFSLKLLIFIPGGLDLDERFPSLFLLPFNFSWLLFAVFFIYTQKISIFSDQKIKYWLLYPGILSLIAQIVIYFQPYTVKVDIAQSLWYVIVFTYAGILYSWGIGIWNLRLLNRHKRQVENTFSELENKVLTWVRIFLIYSLSSSVLIHILYVISPENYVFKIIFSALDLVAIYWIAINGVIQQNVLSTLSSKGPEQLRDYLSGLKEENHERKDDHKDLEALMEKVETYMKKSEIFLNSDLTIVDLAEKLNLHPKKISASINSISNQNFNSYVNALRIEKAKLILDGAQAHNFSIEGIGQEVGFHSKSAFYSAFKKVTGTTPTRYKE</sequence>
<keyword evidence="3" id="KW-0804">Transcription</keyword>
<protein>
    <recommendedName>
        <fullName evidence="5">HTH araC/xylS-type domain-containing protein</fullName>
    </recommendedName>
</protein>
<dbReference type="PANTHER" id="PTHR43280">
    <property type="entry name" value="ARAC-FAMILY TRANSCRIPTIONAL REGULATOR"/>
    <property type="match status" value="1"/>
</dbReference>
<organism evidence="6 7">
    <name type="scientific">Muriicola marianensis</name>
    <dbReference type="NCBI Taxonomy" id="1324801"/>
    <lineage>
        <taxon>Bacteria</taxon>
        <taxon>Pseudomonadati</taxon>
        <taxon>Bacteroidota</taxon>
        <taxon>Flavobacteriia</taxon>
        <taxon>Flavobacteriales</taxon>
        <taxon>Flavobacteriaceae</taxon>
        <taxon>Muriicola</taxon>
    </lineage>
</organism>
<dbReference type="EMBL" id="BMFH01000001">
    <property type="protein sequence ID" value="GGD43781.1"/>
    <property type="molecule type" value="Genomic_DNA"/>
</dbReference>